<dbReference type="Pfam" id="PF07332">
    <property type="entry name" value="Phage_holin_3_6"/>
    <property type="match status" value="1"/>
</dbReference>
<protein>
    <submittedName>
        <fullName evidence="3">Putative superfamily III holin-X</fullName>
    </submittedName>
</protein>
<keyword evidence="2" id="KW-0812">Transmembrane</keyword>
<evidence type="ECO:0000313" key="4">
    <source>
        <dbReference type="Proteomes" id="UP000319825"/>
    </source>
</evidence>
<keyword evidence="4" id="KW-1185">Reference proteome</keyword>
<dbReference type="RefSeq" id="WP_145772702.1">
    <property type="nucleotide sequence ID" value="NZ_BAAATQ010000153.1"/>
</dbReference>
<dbReference type="OrthoDB" id="4870234at2"/>
<dbReference type="InterPro" id="IPR009937">
    <property type="entry name" value="Phage_holin_3_6"/>
</dbReference>
<feature type="region of interest" description="Disordered" evidence="1">
    <location>
        <begin position="115"/>
        <end position="142"/>
    </location>
</feature>
<gene>
    <name evidence="3" type="ORF">JD77_00297</name>
</gene>
<dbReference type="Proteomes" id="UP000319825">
    <property type="component" value="Unassembled WGS sequence"/>
</dbReference>
<keyword evidence="2" id="KW-0472">Membrane</keyword>
<organism evidence="3 4">
    <name type="scientific">Micromonospora olivasterospora</name>
    <dbReference type="NCBI Taxonomy" id="1880"/>
    <lineage>
        <taxon>Bacteria</taxon>
        <taxon>Bacillati</taxon>
        <taxon>Actinomycetota</taxon>
        <taxon>Actinomycetes</taxon>
        <taxon>Micromonosporales</taxon>
        <taxon>Micromonosporaceae</taxon>
        <taxon>Micromonospora</taxon>
    </lineage>
</organism>
<name>A0A562I2T1_MICOL</name>
<comment type="caution">
    <text evidence="3">The sequence shown here is derived from an EMBL/GenBank/DDBJ whole genome shotgun (WGS) entry which is preliminary data.</text>
</comment>
<sequence>MSGAPGDDRKAQEPTVAQLIERATDQIRQLVRDELALARAELTGKGKSAGFAAAMFGGAGGVALYGGGALVAAFILLVATVMWAWLAALVVAVVLFAVAGLLALSGKKQTERAMPLAPQSTLGSVRKDVESVQQAAKEGRRR</sequence>
<proteinExistence type="predicted"/>
<reference evidence="3 4" key="1">
    <citation type="submission" date="2019-07" db="EMBL/GenBank/DDBJ databases">
        <title>R&amp;d 2014.</title>
        <authorList>
            <person name="Klenk H.-P."/>
        </authorList>
    </citation>
    <scope>NUCLEOTIDE SEQUENCE [LARGE SCALE GENOMIC DNA]</scope>
    <source>
        <strain evidence="3 4">DSM 43868</strain>
    </source>
</reference>
<evidence type="ECO:0000256" key="2">
    <source>
        <dbReference type="SAM" id="Phobius"/>
    </source>
</evidence>
<evidence type="ECO:0000313" key="3">
    <source>
        <dbReference type="EMBL" id="TWH65361.1"/>
    </source>
</evidence>
<keyword evidence="2" id="KW-1133">Transmembrane helix</keyword>
<evidence type="ECO:0000256" key="1">
    <source>
        <dbReference type="SAM" id="MobiDB-lite"/>
    </source>
</evidence>
<feature type="transmembrane region" description="Helical" evidence="2">
    <location>
        <begin position="49"/>
        <end position="77"/>
    </location>
</feature>
<accession>A0A562I2T1</accession>
<dbReference type="EMBL" id="VLKE01000001">
    <property type="protein sequence ID" value="TWH65361.1"/>
    <property type="molecule type" value="Genomic_DNA"/>
</dbReference>
<dbReference type="AlphaFoldDB" id="A0A562I2T1"/>
<feature type="transmembrane region" description="Helical" evidence="2">
    <location>
        <begin position="83"/>
        <end position="104"/>
    </location>
</feature>